<evidence type="ECO:0000256" key="7">
    <source>
        <dbReference type="ARBA" id="ARBA00022759"/>
    </source>
</evidence>
<dbReference type="EC" id="3.1.26.4" evidence="2"/>
<dbReference type="FunFam" id="3.10.10.10:FF:000007">
    <property type="entry name" value="Retrovirus-related Pol polyprotein from transposon 17.6-like Protein"/>
    <property type="match status" value="1"/>
</dbReference>
<keyword evidence="7" id="KW-0255">Endonuclease</keyword>
<proteinExistence type="inferred from homology"/>
<evidence type="ECO:0000256" key="9">
    <source>
        <dbReference type="ARBA" id="ARBA00022918"/>
    </source>
</evidence>
<sequence length="668" mass="74565">MTVTGEKTVMPGKRALQVAVGEQEVSHEFWLADIRDDCIIGLDLLTRWGARVDVSGLALCFGTETVPLQSGRGGSIKPRGRRARRRAETNALKPSPPSTSIPTTETADAVRELGQRSGAHLGEQQREQLQQLLAEFVDIFAARDEDCTRTGLVQHHINTGEAQPIRLRPHRLPLSKRQAAAELITAMAANGIIEPSDSPWAAPVVMVRKKGGGWRLCVDYRRLNAVTLKDSYPLPRIDDALDYVAGSCWFSSLDLRSGYWQVELAPEARAKTAFTIGQGLWQFRVMPFGLCNAPATFERLMERVLKDIPRSRCVVYLDDLLVHARDFEGALANLREVFTVIRQAGLRLNPAKCNLLARETAFLGHVVSEHGVSTDPAKVSAVRDWPTPTTASELRSFLGLASYYRRFVRGFATIASPLHRLTEKGKRFEWSSAYTTAFQQLKAALADAPVLALPDPQQPFILDTDASNVGVGAVLSQGGEAGERAVAFYSCSLNRAERNYCVTRRELLAVVLAVRHYRPYLLGNRFTLRTDHASLTWLLNFRQPEGQVARWLEVLQEYDFEIQHRPGRQHSNADALSRRPCAAEECRHCQRQEERERGPEAATARLGVDSAEAEQLFTGEQLRHHQGADPVLLMVRGWLEAQQRPDWPAVSAEEPEVKVLHSQWGNLE</sequence>
<evidence type="ECO:0000256" key="5">
    <source>
        <dbReference type="ARBA" id="ARBA00022695"/>
    </source>
</evidence>
<dbReference type="CDD" id="cd01647">
    <property type="entry name" value="RT_LTR"/>
    <property type="match status" value="1"/>
</dbReference>
<dbReference type="InterPro" id="IPR043128">
    <property type="entry name" value="Rev_trsase/Diguanyl_cyclase"/>
</dbReference>
<keyword evidence="6" id="KW-0540">Nuclease</keyword>
<dbReference type="STRING" id="64144.ENSATEP00000027030"/>
<dbReference type="OMA" id="NPAKCNL"/>
<dbReference type="Proteomes" id="UP000265040">
    <property type="component" value="Chromosome 16"/>
</dbReference>
<dbReference type="FunFam" id="3.10.20.370:FF:000001">
    <property type="entry name" value="Retrovirus-related Pol polyprotein from transposon 17.6-like protein"/>
    <property type="match status" value="1"/>
</dbReference>
<evidence type="ECO:0000256" key="10">
    <source>
        <dbReference type="SAM" id="MobiDB-lite"/>
    </source>
</evidence>
<evidence type="ECO:0000259" key="11">
    <source>
        <dbReference type="PROSITE" id="PS50878"/>
    </source>
</evidence>
<dbReference type="Ensembl" id="ENSATET00000079062.1">
    <property type="protein sequence ID" value="ENSATEP00000072972.1"/>
    <property type="gene ID" value="ENSATEG00000018698.3"/>
</dbReference>
<dbReference type="AlphaFoldDB" id="A0A3Q1J2D2"/>
<dbReference type="GO" id="GO:0003964">
    <property type="term" value="F:RNA-directed DNA polymerase activity"/>
    <property type="evidence" value="ECO:0007669"/>
    <property type="project" value="UniProtKB-KW"/>
</dbReference>
<feature type="region of interest" description="Disordered" evidence="10">
    <location>
        <begin position="70"/>
        <end position="105"/>
    </location>
</feature>
<keyword evidence="5" id="KW-0548">Nucleotidyltransferase</keyword>
<evidence type="ECO:0000313" key="13">
    <source>
        <dbReference type="Proteomes" id="UP000265040"/>
    </source>
</evidence>
<evidence type="ECO:0000256" key="1">
    <source>
        <dbReference type="ARBA" id="ARBA00010879"/>
    </source>
</evidence>
<dbReference type="Gene3D" id="3.30.70.270">
    <property type="match status" value="2"/>
</dbReference>
<dbReference type="GeneTree" id="ENSGT01100000263500"/>
<dbReference type="InterPro" id="IPR041373">
    <property type="entry name" value="RT_RNaseH"/>
</dbReference>
<dbReference type="InterPro" id="IPR000477">
    <property type="entry name" value="RT_dom"/>
</dbReference>
<dbReference type="PANTHER" id="PTHR37984:SF5">
    <property type="entry name" value="PROTEIN NYNRIN-LIKE"/>
    <property type="match status" value="1"/>
</dbReference>
<dbReference type="Gene3D" id="3.10.20.370">
    <property type="match status" value="1"/>
</dbReference>
<accession>A0A3Q1J2D2</accession>
<keyword evidence="9" id="KW-0695">RNA-directed DNA polymerase</keyword>
<evidence type="ECO:0000256" key="8">
    <source>
        <dbReference type="ARBA" id="ARBA00022801"/>
    </source>
</evidence>
<evidence type="ECO:0000256" key="2">
    <source>
        <dbReference type="ARBA" id="ARBA00012180"/>
    </source>
</evidence>
<dbReference type="SUPFAM" id="SSF56672">
    <property type="entry name" value="DNA/RNA polymerases"/>
    <property type="match status" value="1"/>
</dbReference>
<dbReference type="InterPro" id="IPR050951">
    <property type="entry name" value="Retrovirus_Pol_polyprotein"/>
</dbReference>
<keyword evidence="13" id="KW-1185">Reference proteome</keyword>
<dbReference type="PROSITE" id="PS50878">
    <property type="entry name" value="RT_POL"/>
    <property type="match status" value="1"/>
</dbReference>
<evidence type="ECO:0000256" key="6">
    <source>
        <dbReference type="ARBA" id="ARBA00022722"/>
    </source>
</evidence>
<dbReference type="Pfam" id="PF00078">
    <property type="entry name" value="RVT_1"/>
    <property type="match status" value="1"/>
</dbReference>
<dbReference type="CDD" id="cd09274">
    <property type="entry name" value="RNase_HI_RT_Ty3"/>
    <property type="match status" value="1"/>
</dbReference>
<dbReference type="InterPro" id="IPR043502">
    <property type="entry name" value="DNA/RNA_pol_sf"/>
</dbReference>
<dbReference type="FunFam" id="3.30.70.270:FF:000020">
    <property type="entry name" value="Transposon Tf2-6 polyprotein-like Protein"/>
    <property type="match status" value="1"/>
</dbReference>
<evidence type="ECO:0000313" key="12">
    <source>
        <dbReference type="Ensembl" id="ENSATEP00000027030.2"/>
    </source>
</evidence>
<evidence type="ECO:0000256" key="3">
    <source>
        <dbReference type="ARBA" id="ARBA00022670"/>
    </source>
</evidence>
<dbReference type="InParanoid" id="A0A3Q1J2D2"/>
<dbReference type="PANTHER" id="PTHR37984">
    <property type="entry name" value="PROTEIN CBG26694"/>
    <property type="match status" value="1"/>
</dbReference>
<evidence type="ECO:0000256" key="4">
    <source>
        <dbReference type="ARBA" id="ARBA00022679"/>
    </source>
</evidence>
<name>A0A3Q1J2D2_ANATE</name>
<dbReference type="Pfam" id="PF17917">
    <property type="entry name" value="RT_RNaseH"/>
    <property type="match status" value="1"/>
</dbReference>
<reference evidence="12" key="2">
    <citation type="submission" date="2025-05" db="UniProtKB">
        <authorList>
            <consortium name="Ensembl"/>
        </authorList>
    </citation>
    <scope>IDENTIFICATION</scope>
</reference>
<dbReference type="Ensembl" id="ENSATET00000027458.3">
    <property type="protein sequence ID" value="ENSATEP00000027030.2"/>
    <property type="gene ID" value="ENSATEG00000018698.3"/>
</dbReference>
<keyword evidence="8" id="KW-0378">Hydrolase</keyword>
<comment type="similarity">
    <text evidence="1">Belongs to the beta type-B retroviral polymerase family. HERV class-II K(HML-2) pol subfamily.</text>
</comment>
<dbReference type="GO" id="GO:0004523">
    <property type="term" value="F:RNA-DNA hybrid ribonuclease activity"/>
    <property type="evidence" value="ECO:0007669"/>
    <property type="project" value="UniProtKB-EC"/>
</dbReference>
<dbReference type="GO" id="GO:0006508">
    <property type="term" value="P:proteolysis"/>
    <property type="evidence" value="ECO:0007669"/>
    <property type="project" value="UniProtKB-KW"/>
</dbReference>
<keyword evidence="3" id="KW-0645">Protease</keyword>
<feature type="domain" description="Reverse transcriptase" evidence="11">
    <location>
        <begin position="188"/>
        <end position="367"/>
    </location>
</feature>
<organism evidence="12 13">
    <name type="scientific">Anabas testudineus</name>
    <name type="common">Climbing perch</name>
    <name type="synonym">Anthias testudineus</name>
    <dbReference type="NCBI Taxonomy" id="64144"/>
    <lineage>
        <taxon>Eukaryota</taxon>
        <taxon>Metazoa</taxon>
        <taxon>Chordata</taxon>
        <taxon>Craniata</taxon>
        <taxon>Vertebrata</taxon>
        <taxon>Euteleostomi</taxon>
        <taxon>Actinopterygii</taxon>
        <taxon>Neopterygii</taxon>
        <taxon>Teleostei</taxon>
        <taxon>Neoteleostei</taxon>
        <taxon>Acanthomorphata</taxon>
        <taxon>Anabantaria</taxon>
        <taxon>Anabantiformes</taxon>
        <taxon>Anabantoidei</taxon>
        <taxon>Anabantidae</taxon>
        <taxon>Anabas</taxon>
    </lineage>
</organism>
<keyword evidence="4" id="KW-0808">Transferase</keyword>
<protein>
    <recommendedName>
        <fullName evidence="2">ribonuclease H</fullName>
        <ecNumber evidence="2">3.1.26.4</ecNumber>
    </recommendedName>
</protein>
<dbReference type="Gene3D" id="3.10.10.10">
    <property type="entry name" value="HIV Type 1 Reverse Transcriptase, subunit A, domain 1"/>
    <property type="match status" value="1"/>
</dbReference>
<dbReference type="GO" id="GO:0008233">
    <property type="term" value="F:peptidase activity"/>
    <property type="evidence" value="ECO:0007669"/>
    <property type="project" value="UniProtKB-KW"/>
</dbReference>
<reference evidence="12 13" key="1">
    <citation type="submission" date="2021-04" db="EMBL/GenBank/DDBJ databases">
        <authorList>
            <consortium name="Wellcome Sanger Institute Data Sharing"/>
        </authorList>
    </citation>
    <scope>NUCLEOTIDE SEQUENCE [LARGE SCALE GENOMIC DNA]</scope>
</reference>